<comment type="caution">
    <text evidence="1">The sequence shown here is derived from an EMBL/GenBank/DDBJ whole genome shotgun (WGS) entry which is preliminary data.</text>
</comment>
<feature type="non-terminal residue" evidence="1">
    <location>
        <position position="1"/>
    </location>
</feature>
<evidence type="ECO:0000313" key="1">
    <source>
        <dbReference type="EMBL" id="RCN51938.1"/>
    </source>
</evidence>
<proteinExistence type="predicted"/>
<reference evidence="1 2" key="1">
    <citation type="submission" date="2014-10" db="EMBL/GenBank/DDBJ databases">
        <title>Draft genome of the hookworm Ancylostoma caninum.</title>
        <authorList>
            <person name="Mitreva M."/>
        </authorList>
    </citation>
    <scope>NUCLEOTIDE SEQUENCE [LARGE SCALE GENOMIC DNA]</scope>
    <source>
        <strain evidence="1 2">Baltimore</strain>
    </source>
</reference>
<organism evidence="1 2">
    <name type="scientific">Ancylostoma caninum</name>
    <name type="common">Dog hookworm</name>
    <dbReference type="NCBI Taxonomy" id="29170"/>
    <lineage>
        <taxon>Eukaryota</taxon>
        <taxon>Metazoa</taxon>
        <taxon>Ecdysozoa</taxon>
        <taxon>Nematoda</taxon>
        <taxon>Chromadorea</taxon>
        <taxon>Rhabditida</taxon>
        <taxon>Rhabditina</taxon>
        <taxon>Rhabditomorpha</taxon>
        <taxon>Strongyloidea</taxon>
        <taxon>Ancylostomatidae</taxon>
        <taxon>Ancylostomatinae</taxon>
        <taxon>Ancylostoma</taxon>
    </lineage>
</organism>
<dbReference type="AlphaFoldDB" id="A0A368H8A4"/>
<dbReference type="STRING" id="29170.A0A368H8A4"/>
<sequence length="130" mass="15055">LIVHKNKQTNNFHFQACPFSILVENEDEVSSTAQLSTVTRIERESILKGVFDWAEVDNGSELGARIFRADYFGMMILHNNKKAQDMKTYRIEIVEEKNVRWNFYHGQDDIDPSSSGEWVSLHGNSSKCWK</sequence>
<name>A0A368H8A4_ANCCA</name>
<evidence type="ECO:0000313" key="2">
    <source>
        <dbReference type="Proteomes" id="UP000252519"/>
    </source>
</evidence>
<dbReference type="Proteomes" id="UP000252519">
    <property type="component" value="Unassembled WGS sequence"/>
</dbReference>
<keyword evidence="2" id="KW-1185">Reference proteome</keyword>
<accession>A0A368H8A4</accession>
<gene>
    <name evidence="1" type="ORF">ANCCAN_02026</name>
</gene>
<dbReference type="OrthoDB" id="26525at2759"/>
<dbReference type="EMBL" id="JOJR01000010">
    <property type="protein sequence ID" value="RCN51938.1"/>
    <property type="molecule type" value="Genomic_DNA"/>
</dbReference>
<protein>
    <submittedName>
        <fullName evidence="1">Uncharacterized protein</fullName>
    </submittedName>
</protein>